<dbReference type="CDD" id="cd01949">
    <property type="entry name" value="GGDEF"/>
    <property type="match status" value="1"/>
</dbReference>
<dbReference type="PANTHER" id="PTHR46663">
    <property type="entry name" value="DIGUANYLATE CYCLASE DGCT-RELATED"/>
    <property type="match status" value="1"/>
</dbReference>
<organism evidence="2 3">
    <name type="scientific">Roseospirillum parvum</name>
    <dbReference type="NCBI Taxonomy" id="83401"/>
    <lineage>
        <taxon>Bacteria</taxon>
        <taxon>Pseudomonadati</taxon>
        <taxon>Pseudomonadota</taxon>
        <taxon>Alphaproteobacteria</taxon>
        <taxon>Rhodospirillales</taxon>
        <taxon>Rhodospirillaceae</taxon>
        <taxon>Roseospirillum</taxon>
    </lineage>
</organism>
<keyword evidence="3" id="KW-1185">Reference proteome</keyword>
<dbReference type="FunFam" id="3.30.70.270:FF:000001">
    <property type="entry name" value="Diguanylate cyclase domain protein"/>
    <property type="match status" value="1"/>
</dbReference>
<evidence type="ECO:0000313" key="3">
    <source>
        <dbReference type="Proteomes" id="UP000217076"/>
    </source>
</evidence>
<dbReference type="InterPro" id="IPR029787">
    <property type="entry name" value="Nucleotide_cyclase"/>
</dbReference>
<dbReference type="InterPro" id="IPR043128">
    <property type="entry name" value="Rev_trsase/Diguanyl_cyclase"/>
</dbReference>
<dbReference type="NCBIfam" id="TIGR00254">
    <property type="entry name" value="GGDEF"/>
    <property type="match status" value="1"/>
</dbReference>
<dbReference type="SUPFAM" id="SSF55073">
    <property type="entry name" value="Nucleotide cyclase"/>
    <property type="match status" value="1"/>
</dbReference>
<dbReference type="AlphaFoldDB" id="A0A1G7UNV4"/>
<gene>
    <name evidence="2" type="ORF">SAMN05421742_101380</name>
</gene>
<sequence>MTQPTPWPRPLPVMLDPAELDLSAISDADLAAHVARIGAYLKATAPGDGAGPAVAGSEGLADLALSIAEEIAARLAAQNRRIADLERLTETDELTRVLNRRGFGRRLRQTLAEARRHDEPGVLIFIDLDGFKAVNDTQGHAAGDALLCHLAQWLLADVRDSDAVGRLGGDEFAVLMPRTPWEDGLSRAERLSRDLHRQTVTLPEATLTLNASFGVHGFSGREGCAEEVLRQADLAMYQVKRARRAEGALRGRGPLSLAAVAARV</sequence>
<dbReference type="GO" id="GO:0003824">
    <property type="term" value="F:catalytic activity"/>
    <property type="evidence" value="ECO:0007669"/>
    <property type="project" value="UniProtKB-ARBA"/>
</dbReference>
<dbReference type="Gene3D" id="3.30.70.270">
    <property type="match status" value="1"/>
</dbReference>
<dbReference type="SMART" id="SM00267">
    <property type="entry name" value="GGDEF"/>
    <property type="match status" value="1"/>
</dbReference>
<evidence type="ECO:0000259" key="1">
    <source>
        <dbReference type="PROSITE" id="PS50887"/>
    </source>
</evidence>
<dbReference type="Pfam" id="PF00990">
    <property type="entry name" value="GGDEF"/>
    <property type="match status" value="1"/>
</dbReference>
<dbReference type="InterPro" id="IPR000160">
    <property type="entry name" value="GGDEF_dom"/>
</dbReference>
<dbReference type="PROSITE" id="PS50887">
    <property type="entry name" value="GGDEF"/>
    <property type="match status" value="1"/>
</dbReference>
<dbReference type="InterPro" id="IPR052163">
    <property type="entry name" value="DGC-Regulatory_Protein"/>
</dbReference>
<proteinExistence type="predicted"/>
<dbReference type="STRING" id="83401.SAMN05421742_101380"/>
<feature type="domain" description="GGDEF" evidence="1">
    <location>
        <begin position="119"/>
        <end position="252"/>
    </location>
</feature>
<dbReference type="Proteomes" id="UP000217076">
    <property type="component" value="Unassembled WGS sequence"/>
</dbReference>
<accession>A0A1G7UNV4</accession>
<dbReference type="EMBL" id="FNCV01000001">
    <property type="protein sequence ID" value="SDG48911.1"/>
    <property type="molecule type" value="Genomic_DNA"/>
</dbReference>
<reference evidence="3" key="1">
    <citation type="submission" date="2016-10" db="EMBL/GenBank/DDBJ databases">
        <authorList>
            <person name="Varghese N."/>
            <person name="Submissions S."/>
        </authorList>
    </citation>
    <scope>NUCLEOTIDE SEQUENCE [LARGE SCALE GENOMIC DNA]</scope>
    <source>
        <strain evidence="3">930I</strain>
    </source>
</reference>
<dbReference type="OrthoDB" id="9812260at2"/>
<dbReference type="RefSeq" id="WP_092614489.1">
    <property type="nucleotide sequence ID" value="NZ_FNCV01000001.1"/>
</dbReference>
<name>A0A1G7UNV4_9PROT</name>
<dbReference type="PANTHER" id="PTHR46663:SF2">
    <property type="entry name" value="GGDEF DOMAIN-CONTAINING PROTEIN"/>
    <property type="match status" value="1"/>
</dbReference>
<protein>
    <submittedName>
        <fullName evidence="2">Diguanylate cyclase (GGDEF) domain-containing protein</fullName>
    </submittedName>
</protein>
<evidence type="ECO:0000313" key="2">
    <source>
        <dbReference type="EMBL" id="SDG48911.1"/>
    </source>
</evidence>